<name>A0A2N0PSA1_9GLOM</name>
<dbReference type="AlphaFoldDB" id="A0A2N0PSA1"/>
<gene>
    <name evidence="1" type="ORF">RhiirA5_415300</name>
</gene>
<evidence type="ECO:0000313" key="2">
    <source>
        <dbReference type="Proteomes" id="UP000232722"/>
    </source>
</evidence>
<dbReference type="InterPro" id="IPR036396">
    <property type="entry name" value="Cyt_P450_sf"/>
</dbReference>
<dbReference type="GO" id="GO:0016705">
    <property type="term" value="F:oxidoreductase activity, acting on paired donors, with incorporation or reduction of molecular oxygen"/>
    <property type="evidence" value="ECO:0007669"/>
    <property type="project" value="InterPro"/>
</dbReference>
<reference evidence="1 2" key="2">
    <citation type="submission" date="2017-09" db="EMBL/GenBank/DDBJ databases">
        <title>Extensive intraspecific genome diversity in a model arbuscular mycorrhizal fungus.</title>
        <authorList>
            <person name="Chen E.C."/>
            <person name="Morin E."/>
            <person name="Beaudet D."/>
            <person name="Noel J."/>
            <person name="Ndikumana S."/>
            <person name="Charron P."/>
            <person name="St-Onge C."/>
            <person name="Giorgi J."/>
            <person name="Grigoriev I.V."/>
            <person name="Roux C."/>
            <person name="Martin F.M."/>
            <person name="Corradi N."/>
        </authorList>
    </citation>
    <scope>NUCLEOTIDE SEQUENCE [LARGE SCALE GENOMIC DNA]</scope>
    <source>
        <strain evidence="1 2">A5</strain>
    </source>
</reference>
<evidence type="ECO:0008006" key="3">
    <source>
        <dbReference type="Google" id="ProtNLM"/>
    </source>
</evidence>
<sequence>MFYNYCYEKYGNIHEIYDSDRSIVLCRREYLENILSPSEKNVHWRRFDNSIKPEEFGTEGKGILFNNNFRSWIFNRQFFSQAILSPKFTDEAIDWTNKLFDELESYWDKLFLKEELVNW</sequence>
<dbReference type="Proteomes" id="UP000232722">
    <property type="component" value="Unassembled WGS sequence"/>
</dbReference>
<dbReference type="EMBL" id="LLXJ01000437">
    <property type="protein sequence ID" value="PKC09711.1"/>
    <property type="molecule type" value="Genomic_DNA"/>
</dbReference>
<dbReference type="InterPro" id="IPR001128">
    <property type="entry name" value="Cyt_P450"/>
</dbReference>
<dbReference type="Pfam" id="PF00067">
    <property type="entry name" value="p450"/>
    <property type="match status" value="1"/>
</dbReference>
<dbReference type="GO" id="GO:0020037">
    <property type="term" value="F:heme binding"/>
    <property type="evidence" value="ECO:0007669"/>
    <property type="project" value="InterPro"/>
</dbReference>
<proteinExistence type="predicted"/>
<accession>A0A2N0PSA1</accession>
<protein>
    <recommendedName>
        <fullName evidence="3">Cytochrome P450</fullName>
    </recommendedName>
</protein>
<organism evidence="1 2">
    <name type="scientific">Rhizophagus irregularis</name>
    <dbReference type="NCBI Taxonomy" id="588596"/>
    <lineage>
        <taxon>Eukaryota</taxon>
        <taxon>Fungi</taxon>
        <taxon>Fungi incertae sedis</taxon>
        <taxon>Mucoromycota</taxon>
        <taxon>Glomeromycotina</taxon>
        <taxon>Glomeromycetes</taxon>
        <taxon>Glomerales</taxon>
        <taxon>Glomeraceae</taxon>
        <taxon>Rhizophagus</taxon>
    </lineage>
</organism>
<comment type="caution">
    <text evidence="1">The sequence shown here is derived from an EMBL/GenBank/DDBJ whole genome shotgun (WGS) entry which is preliminary data.</text>
</comment>
<reference evidence="1 2" key="1">
    <citation type="submission" date="2016-04" db="EMBL/GenBank/DDBJ databases">
        <title>Genome analyses suggest a sexual origin of heterokaryosis in a supposedly ancient asexual fungus.</title>
        <authorList>
            <person name="Ropars J."/>
            <person name="Sedzielewska K."/>
            <person name="Noel J."/>
            <person name="Charron P."/>
            <person name="Farinelli L."/>
            <person name="Marton T."/>
            <person name="Kruger M."/>
            <person name="Pelin A."/>
            <person name="Brachmann A."/>
            <person name="Corradi N."/>
        </authorList>
    </citation>
    <scope>NUCLEOTIDE SEQUENCE [LARGE SCALE GENOMIC DNA]</scope>
    <source>
        <strain evidence="1 2">A5</strain>
    </source>
</reference>
<dbReference type="Gene3D" id="1.10.630.10">
    <property type="entry name" value="Cytochrome P450"/>
    <property type="match status" value="1"/>
</dbReference>
<evidence type="ECO:0000313" key="1">
    <source>
        <dbReference type="EMBL" id="PKC09711.1"/>
    </source>
</evidence>
<dbReference type="GO" id="GO:0004497">
    <property type="term" value="F:monooxygenase activity"/>
    <property type="evidence" value="ECO:0007669"/>
    <property type="project" value="InterPro"/>
</dbReference>
<dbReference type="GO" id="GO:0005506">
    <property type="term" value="F:iron ion binding"/>
    <property type="evidence" value="ECO:0007669"/>
    <property type="project" value="InterPro"/>
</dbReference>